<reference evidence="9 10" key="1">
    <citation type="submission" date="2019-03" db="EMBL/GenBank/DDBJ databases">
        <title>Genomic Encyclopedia of Type Strains, Phase IV (KMG-IV): sequencing the most valuable type-strain genomes for metagenomic binning, comparative biology and taxonomic classification.</title>
        <authorList>
            <person name="Goeker M."/>
        </authorList>
    </citation>
    <scope>NUCLEOTIDE SEQUENCE [LARGE SCALE GENOMIC DNA]</scope>
    <source>
        <strain evidence="9 10">DSM 102852</strain>
    </source>
</reference>
<keyword evidence="3" id="KW-0813">Transport</keyword>
<evidence type="ECO:0000256" key="2">
    <source>
        <dbReference type="ARBA" id="ARBA00008821"/>
    </source>
</evidence>
<feature type="transmembrane region" description="Helical" evidence="8">
    <location>
        <begin position="107"/>
        <end position="127"/>
    </location>
</feature>
<feature type="transmembrane region" description="Helical" evidence="8">
    <location>
        <begin position="324"/>
        <end position="343"/>
    </location>
</feature>
<feature type="transmembrane region" description="Helical" evidence="8">
    <location>
        <begin position="355"/>
        <end position="378"/>
    </location>
</feature>
<evidence type="ECO:0000256" key="4">
    <source>
        <dbReference type="ARBA" id="ARBA00022475"/>
    </source>
</evidence>
<dbReference type="OrthoDB" id="9779092at2"/>
<dbReference type="GO" id="GO:0005886">
    <property type="term" value="C:plasma membrane"/>
    <property type="evidence" value="ECO:0007669"/>
    <property type="project" value="UniProtKB-SubCell"/>
</dbReference>
<dbReference type="RefSeq" id="WP_133619711.1">
    <property type="nucleotide sequence ID" value="NZ_SNZE01000008.1"/>
</dbReference>
<keyword evidence="6 8" id="KW-1133">Transmembrane helix</keyword>
<feature type="transmembrane region" description="Helical" evidence="8">
    <location>
        <begin position="56"/>
        <end position="72"/>
    </location>
</feature>
<evidence type="ECO:0000313" key="9">
    <source>
        <dbReference type="EMBL" id="TDR31660.1"/>
    </source>
</evidence>
<dbReference type="InterPro" id="IPR006042">
    <property type="entry name" value="Xan_ur_permease"/>
</dbReference>
<evidence type="ECO:0000256" key="5">
    <source>
        <dbReference type="ARBA" id="ARBA00022692"/>
    </source>
</evidence>
<feature type="transmembrane region" description="Helical" evidence="8">
    <location>
        <begin position="139"/>
        <end position="159"/>
    </location>
</feature>
<feature type="transmembrane region" description="Helical" evidence="8">
    <location>
        <begin position="171"/>
        <end position="188"/>
    </location>
</feature>
<sequence>MSKAFFPAWTKKYNGVIAPDERLPIGQTALMGLQHVIAMFGATVLGPMLMGFNPNLAILMSGVSTLLFFVLTRGRVPSYLGSSFAFIAPVGVATGYSVASLMPNPNIGVALGGIMCSGLLYALIGYLVKIVGTSWVERIMPPVVTGSIVAVIGLNLAGAAVHSAKSSNADGWYMLMTIVCVAFVTVFAGGMLRRLLILSGLLLSSALYVLCVNVLRWGVGRSTGSKPVDFTGVHNAPWFGWPEFVTPVFNSSAILVLAPVAVILVAENLGHLRAVEAMTGRDMNPHMGSVFMGNGLANVIAGAVGSTGVTTYAENIGVMGVTKIYSTLAFLFAGLFAIVLGFSPKMGALIQLIPLPVMGGVSVVVFGLIAVTGVKIWIDHNVDFSQNSNLIVAGVTLIIGAGDFQLSIAGLELGGFGVATLGAIALNALFAFKRADLTKPPTPVI</sequence>
<evidence type="ECO:0000256" key="6">
    <source>
        <dbReference type="ARBA" id="ARBA00022989"/>
    </source>
</evidence>
<feature type="transmembrane region" description="Helical" evidence="8">
    <location>
        <begin position="290"/>
        <end position="312"/>
    </location>
</feature>
<dbReference type="InterPro" id="IPR006043">
    <property type="entry name" value="NCS2"/>
</dbReference>
<accession>A0A4V3DJW0</accession>
<comment type="subcellular location">
    <subcellularLocation>
        <location evidence="1">Cell membrane</location>
        <topology evidence="1">Multi-pass membrane protein</topology>
    </subcellularLocation>
</comment>
<dbReference type="PANTHER" id="PTHR42810:SF4">
    <property type="entry name" value="URIC ACID TRANSPORTER UACT"/>
    <property type="match status" value="1"/>
</dbReference>
<dbReference type="Pfam" id="PF00860">
    <property type="entry name" value="Xan_ur_permease"/>
    <property type="match status" value="1"/>
</dbReference>
<feature type="transmembrane region" description="Helical" evidence="8">
    <location>
        <begin position="248"/>
        <end position="269"/>
    </location>
</feature>
<evidence type="ECO:0000256" key="3">
    <source>
        <dbReference type="ARBA" id="ARBA00022448"/>
    </source>
</evidence>
<comment type="caution">
    <text evidence="9">The sequence shown here is derived from an EMBL/GenBank/DDBJ whole genome shotgun (WGS) entry which is preliminary data.</text>
</comment>
<keyword evidence="10" id="KW-1185">Reference proteome</keyword>
<feature type="transmembrane region" description="Helical" evidence="8">
    <location>
        <begin position="79"/>
        <end position="101"/>
    </location>
</feature>
<name>A0A4V3DJW0_9BURK</name>
<evidence type="ECO:0000313" key="10">
    <source>
        <dbReference type="Proteomes" id="UP000294480"/>
    </source>
</evidence>
<dbReference type="EMBL" id="SNZE01000008">
    <property type="protein sequence ID" value="TDR31660.1"/>
    <property type="molecule type" value="Genomic_DNA"/>
</dbReference>
<organism evidence="9 10">
    <name type="scientific">Hydromonas duriensis</name>
    <dbReference type="NCBI Taxonomy" id="1527608"/>
    <lineage>
        <taxon>Bacteria</taxon>
        <taxon>Pseudomonadati</taxon>
        <taxon>Pseudomonadota</taxon>
        <taxon>Betaproteobacteria</taxon>
        <taxon>Burkholderiales</taxon>
        <taxon>Burkholderiaceae</taxon>
        <taxon>Hydromonas</taxon>
    </lineage>
</organism>
<comment type="similarity">
    <text evidence="2">Belongs to the nucleobase:cation symporter-2 (NCS2) (TC 2.A.40) family.</text>
</comment>
<dbReference type="NCBIfam" id="TIGR00801">
    <property type="entry name" value="ncs2"/>
    <property type="match status" value="1"/>
</dbReference>
<feature type="transmembrane region" description="Helical" evidence="8">
    <location>
        <begin position="195"/>
        <end position="215"/>
    </location>
</feature>
<dbReference type="PROSITE" id="PS01116">
    <property type="entry name" value="XANTH_URACIL_PERMASE"/>
    <property type="match status" value="1"/>
</dbReference>
<evidence type="ECO:0000256" key="8">
    <source>
        <dbReference type="SAM" id="Phobius"/>
    </source>
</evidence>
<proteinExistence type="inferred from homology"/>
<dbReference type="PANTHER" id="PTHR42810">
    <property type="entry name" value="PURINE PERMEASE C1399.01C-RELATED"/>
    <property type="match status" value="1"/>
</dbReference>
<feature type="transmembrane region" description="Helical" evidence="8">
    <location>
        <begin position="413"/>
        <end position="432"/>
    </location>
</feature>
<evidence type="ECO:0000256" key="1">
    <source>
        <dbReference type="ARBA" id="ARBA00004651"/>
    </source>
</evidence>
<keyword evidence="7 8" id="KW-0472">Membrane</keyword>
<dbReference type="GO" id="GO:0042907">
    <property type="term" value="F:xanthine transmembrane transporter activity"/>
    <property type="evidence" value="ECO:0007669"/>
    <property type="project" value="TreeGrafter"/>
</dbReference>
<evidence type="ECO:0000256" key="7">
    <source>
        <dbReference type="ARBA" id="ARBA00023136"/>
    </source>
</evidence>
<dbReference type="Proteomes" id="UP000294480">
    <property type="component" value="Unassembled WGS sequence"/>
</dbReference>
<keyword evidence="5 8" id="KW-0812">Transmembrane</keyword>
<keyword evidence="4" id="KW-1003">Cell membrane</keyword>
<dbReference type="AlphaFoldDB" id="A0A4V3DJW0"/>
<gene>
    <name evidence="9" type="ORF">DFR44_10843</name>
</gene>
<protein>
    <submittedName>
        <fullName evidence="9">Uracil-xanthine permease</fullName>
    </submittedName>
</protein>